<name>A0ABR5F6R6_9ACTN</name>
<organism evidence="1 2">
    <name type="scientific">Protofrankia coriariae</name>
    <dbReference type="NCBI Taxonomy" id="1562887"/>
    <lineage>
        <taxon>Bacteria</taxon>
        <taxon>Bacillati</taxon>
        <taxon>Actinomycetota</taxon>
        <taxon>Actinomycetes</taxon>
        <taxon>Frankiales</taxon>
        <taxon>Frankiaceae</taxon>
        <taxon>Protofrankia</taxon>
    </lineage>
</organism>
<accession>A0ABR5F6R6</accession>
<keyword evidence="2" id="KW-1185">Reference proteome</keyword>
<gene>
    <name evidence="1" type="ORF">FrCorBMG51_05325</name>
</gene>
<dbReference type="Proteomes" id="UP000035425">
    <property type="component" value="Unassembled WGS sequence"/>
</dbReference>
<comment type="caution">
    <text evidence="1">The sequence shown here is derived from an EMBL/GenBank/DDBJ whole genome shotgun (WGS) entry which is preliminary data.</text>
</comment>
<dbReference type="EMBL" id="JWIO01000005">
    <property type="protein sequence ID" value="KLL12416.1"/>
    <property type="molecule type" value="Genomic_DNA"/>
</dbReference>
<reference evidence="1 2" key="1">
    <citation type="submission" date="2014-12" db="EMBL/GenBank/DDBJ databases">
        <title>Frankia sp. BMG5.1 draft genome.</title>
        <authorList>
            <person name="Gtari M."/>
            <person name="Ghodhbane-Gtari F."/>
            <person name="Nouioui I."/>
            <person name="Ktari A."/>
            <person name="Hezbri K."/>
            <person name="Mimouni W."/>
            <person name="Sbissi I."/>
            <person name="Ayari A."/>
            <person name="Yamanaka T."/>
            <person name="Normand P."/>
            <person name="Tisa L.S."/>
            <person name="Boudabous A."/>
        </authorList>
    </citation>
    <scope>NUCLEOTIDE SEQUENCE [LARGE SCALE GENOMIC DNA]</scope>
    <source>
        <strain evidence="1 2">BMG5.1</strain>
    </source>
</reference>
<sequence length="73" mass="7908">MRDTPGELAGYGPIPAATAHDLAADATWQRILTDPAAGHRPIEVSRRFPAPELARLLRTHTHPGTDLPVPRLP</sequence>
<evidence type="ECO:0000313" key="1">
    <source>
        <dbReference type="EMBL" id="KLL12416.1"/>
    </source>
</evidence>
<evidence type="ECO:0000313" key="2">
    <source>
        <dbReference type="Proteomes" id="UP000035425"/>
    </source>
</evidence>
<proteinExistence type="predicted"/>
<protein>
    <submittedName>
        <fullName evidence="1">Uncharacterized protein</fullName>
    </submittedName>
</protein>